<keyword evidence="1 2" id="KW-0597">Phosphoprotein</keyword>
<accession>A0A7C4AAY4</accession>
<organism evidence="4">
    <name type="scientific">Fundidesulfovibrio putealis</name>
    <dbReference type="NCBI Taxonomy" id="270496"/>
    <lineage>
        <taxon>Bacteria</taxon>
        <taxon>Pseudomonadati</taxon>
        <taxon>Thermodesulfobacteriota</taxon>
        <taxon>Desulfovibrionia</taxon>
        <taxon>Desulfovibrionales</taxon>
        <taxon>Desulfovibrionaceae</taxon>
        <taxon>Fundidesulfovibrio</taxon>
    </lineage>
</organism>
<proteinExistence type="predicted"/>
<dbReference type="PROSITE" id="PS50110">
    <property type="entry name" value="RESPONSE_REGULATORY"/>
    <property type="match status" value="1"/>
</dbReference>
<protein>
    <submittedName>
        <fullName evidence="4">Response regulator</fullName>
    </submittedName>
</protein>
<dbReference type="InterPro" id="IPR001789">
    <property type="entry name" value="Sig_transdc_resp-reg_receiver"/>
</dbReference>
<dbReference type="Gene3D" id="3.40.50.2300">
    <property type="match status" value="1"/>
</dbReference>
<dbReference type="GO" id="GO:0000160">
    <property type="term" value="P:phosphorelay signal transduction system"/>
    <property type="evidence" value="ECO:0007669"/>
    <property type="project" value="InterPro"/>
</dbReference>
<dbReference type="PANTHER" id="PTHR44591:SF3">
    <property type="entry name" value="RESPONSE REGULATORY DOMAIN-CONTAINING PROTEIN"/>
    <property type="match status" value="1"/>
</dbReference>
<dbReference type="SMART" id="SM00448">
    <property type="entry name" value="REC"/>
    <property type="match status" value="1"/>
</dbReference>
<feature type="domain" description="Response regulatory" evidence="3">
    <location>
        <begin position="1"/>
        <end position="112"/>
    </location>
</feature>
<dbReference type="SUPFAM" id="SSF52172">
    <property type="entry name" value="CheY-like"/>
    <property type="match status" value="1"/>
</dbReference>
<gene>
    <name evidence="4" type="ORF">ENR59_03865</name>
</gene>
<dbReference type="CDD" id="cd17534">
    <property type="entry name" value="REC_DC-like"/>
    <property type="match status" value="1"/>
</dbReference>
<dbReference type="AlphaFoldDB" id="A0A7C4AAY4"/>
<name>A0A7C4AAY4_9BACT</name>
<evidence type="ECO:0000256" key="2">
    <source>
        <dbReference type="PROSITE-ProRule" id="PRU00169"/>
    </source>
</evidence>
<feature type="non-terminal residue" evidence="4">
    <location>
        <position position="1"/>
    </location>
</feature>
<evidence type="ECO:0000313" key="4">
    <source>
        <dbReference type="EMBL" id="HGG92069.1"/>
    </source>
</evidence>
<dbReference type="EMBL" id="DSRP01000264">
    <property type="protein sequence ID" value="HGG92069.1"/>
    <property type="molecule type" value="Genomic_DNA"/>
</dbReference>
<evidence type="ECO:0000259" key="3">
    <source>
        <dbReference type="PROSITE" id="PS50110"/>
    </source>
</evidence>
<comment type="caution">
    <text evidence="4">The sequence shown here is derived from an EMBL/GenBank/DDBJ whole genome shotgun (WGS) entry which is preliminary data.</text>
</comment>
<dbReference type="InterPro" id="IPR050595">
    <property type="entry name" value="Bact_response_regulator"/>
</dbReference>
<evidence type="ECO:0000256" key="1">
    <source>
        <dbReference type="ARBA" id="ARBA00022553"/>
    </source>
</evidence>
<dbReference type="PANTHER" id="PTHR44591">
    <property type="entry name" value="STRESS RESPONSE REGULATOR PROTEIN 1"/>
    <property type="match status" value="1"/>
</dbReference>
<reference evidence="4" key="1">
    <citation type="journal article" date="2020" name="mSystems">
        <title>Genome- and Community-Level Interaction Insights into Carbon Utilization and Element Cycling Functions of Hydrothermarchaeota in Hydrothermal Sediment.</title>
        <authorList>
            <person name="Zhou Z."/>
            <person name="Liu Y."/>
            <person name="Xu W."/>
            <person name="Pan J."/>
            <person name="Luo Z.H."/>
            <person name="Li M."/>
        </authorList>
    </citation>
    <scope>NUCLEOTIDE SEQUENCE [LARGE SCALE GENOMIC DNA]</scope>
    <source>
        <strain evidence="4">SpSt-413</strain>
    </source>
</reference>
<sequence length="118" mass="12865">VEDERIIALDLRSKLVRLGYTVLGVAHTGEEAVRMVDDLQPDMVLMDVILDGGMDGVDALCRIRERHAMPVLFVSACNDAATRDRAMKAGCVGFLSKPVDMHELAERLSATLNAADPE</sequence>
<feature type="modified residue" description="4-aspartylphosphate" evidence="2">
    <location>
        <position position="47"/>
    </location>
</feature>
<dbReference type="InterPro" id="IPR011006">
    <property type="entry name" value="CheY-like_superfamily"/>
</dbReference>
<dbReference type="Pfam" id="PF00072">
    <property type="entry name" value="Response_reg"/>
    <property type="match status" value="1"/>
</dbReference>